<dbReference type="AlphaFoldDB" id="A0A8H6KYH7"/>
<organism evidence="2 3">
    <name type="scientific">Colletotrichum plurivorum</name>
    <dbReference type="NCBI Taxonomy" id="2175906"/>
    <lineage>
        <taxon>Eukaryota</taxon>
        <taxon>Fungi</taxon>
        <taxon>Dikarya</taxon>
        <taxon>Ascomycota</taxon>
        <taxon>Pezizomycotina</taxon>
        <taxon>Sordariomycetes</taxon>
        <taxon>Hypocreomycetidae</taxon>
        <taxon>Glomerellales</taxon>
        <taxon>Glomerellaceae</taxon>
        <taxon>Colletotrichum</taxon>
        <taxon>Colletotrichum orchidearum species complex</taxon>
    </lineage>
</organism>
<evidence type="ECO:0000256" key="1">
    <source>
        <dbReference type="SAM" id="MobiDB-lite"/>
    </source>
</evidence>
<evidence type="ECO:0000313" key="2">
    <source>
        <dbReference type="EMBL" id="KAF6839608.1"/>
    </source>
</evidence>
<proteinExistence type="predicted"/>
<accession>A0A8H6KYH7</accession>
<evidence type="ECO:0000313" key="3">
    <source>
        <dbReference type="Proteomes" id="UP000654918"/>
    </source>
</evidence>
<reference evidence="2" key="1">
    <citation type="journal article" date="2020" name="Phytopathology">
        <title>Genome Sequence Resources of Colletotrichum truncatum, C. plurivorum, C. musicola, and C. sojae: Four Species Pathogenic to Soybean (Glycine max).</title>
        <authorList>
            <person name="Rogerio F."/>
            <person name="Boufleur T.R."/>
            <person name="Ciampi-Guillardi M."/>
            <person name="Sukno S.A."/>
            <person name="Thon M.R."/>
            <person name="Massola Junior N.S."/>
            <person name="Baroncelli R."/>
        </authorList>
    </citation>
    <scope>NUCLEOTIDE SEQUENCE</scope>
    <source>
        <strain evidence="2">LFN00145</strain>
    </source>
</reference>
<protein>
    <submittedName>
        <fullName evidence="2">Uncharacterized protein</fullName>
    </submittedName>
</protein>
<comment type="caution">
    <text evidence="2">The sequence shown here is derived from an EMBL/GenBank/DDBJ whole genome shotgun (WGS) entry which is preliminary data.</text>
</comment>
<gene>
    <name evidence="2" type="ORF">CPLU01_01745</name>
</gene>
<dbReference type="Proteomes" id="UP000654918">
    <property type="component" value="Unassembled WGS sequence"/>
</dbReference>
<keyword evidence="3" id="KW-1185">Reference proteome</keyword>
<feature type="region of interest" description="Disordered" evidence="1">
    <location>
        <begin position="33"/>
        <end position="105"/>
    </location>
</feature>
<name>A0A8H6KYH7_9PEZI</name>
<sequence length="105" mass="11380">MISMAIGSCGNYDLTSRSLSQKPLRATHTANCGIIQGSKKPPEVPLDGLDRTAFSPMTPTSPAHPRPSSFFSRRPVIQQPPSETEIEQHPAPAGEKRRAPVGLQY</sequence>
<dbReference type="EMBL" id="WIGO01000012">
    <property type="protein sequence ID" value="KAF6839608.1"/>
    <property type="molecule type" value="Genomic_DNA"/>
</dbReference>